<comment type="caution">
    <text evidence="1">The sequence shown here is derived from an EMBL/GenBank/DDBJ whole genome shotgun (WGS) entry which is preliminary data.</text>
</comment>
<dbReference type="Proteomes" id="UP000256373">
    <property type="component" value="Unassembled WGS sequence"/>
</dbReference>
<keyword evidence="2" id="KW-1185">Reference proteome</keyword>
<organism evidence="1 2">
    <name type="scientific">Dyadobacter luteus</name>
    <dbReference type="NCBI Taxonomy" id="2259619"/>
    <lineage>
        <taxon>Bacteria</taxon>
        <taxon>Pseudomonadati</taxon>
        <taxon>Bacteroidota</taxon>
        <taxon>Cytophagia</taxon>
        <taxon>Cytophagales</taxon>
        <taxon>Spirosomataceae</taxon>
        <taxon>Dyadobacter</taxon>
    </lineage>
</organism>
<gene>
    <name evidence="1" type="ORF">DSL64_08765</name>
</gene>
<reference evidence="1 2" key="1">
    <citation type="submission" date="2018-07" db="EMBL/GenBank/DDBJ databases">
        <title>Dyadobacter roseus sp. nov., isolated from rose rhizosphere soil.</title>
        <authorList>
            <person name="Chen L."/>
        </authorList>
    </citation>
    <scope>NUCLEOTIDE SEQUENCE [LARGE SCALE GENOMIC DNA]</scope>
    <source>
        <strain evidence="1 2">RS19</strain>
    </source>
</reference>
<proteinExistence type="predicted"/>
<accession>A0A3D8YD14</accession>
<sequence length="242" mass="26468">MNLTVTSIHLISSLAMKLTCTSLLVLFVSLILSCANPNESSDKPFISKVSFAGISEQNVSFNAAKAQIIVKIPPVLKDGLRPVFELSEGAEIVDGLTEENTIDLTSLCGCTYNPAKITLRLDNKKALAIYEIIVIPEGPLKAQDTDEPIAFTRKGEWVELSLPVENLYTNPKVTMLSFRNVATGQEEHVSADAACLNRCSGTEHDRVIFTLTNPIQTVLKPGNTYKVSFNNIEFPQPLVVTE</sequence>
<evidence type="ECO:0000313" key="2">
    <source>
        <dbReference type="Proteomes" id="UP000256373"/>
    </source>
</evidence>
<protein>
    <submittedName>
        <fullName evidence="1">Uncharacterized protein</fullName>
    </submittedName>
</protein>
<dbReference type="EMBL" id="QNUL01000005">
    <property type="protein sequence ID" value="REA62346.1"/>
    <property type="molecule type" value="Genomic_DNA"/>
</dbReference>
<evidence type="ECO:0000313" key="1">
    <source>
        <dbReference type="EMBL" id="REA62346.1"/>
    </source>
</evidence>
<dbReference type="AlphaFoldDB" id="A0A3D8YD14"/>
<name>A0A3D8YD14_9BACT</name>